<sequence length="131" mass="14557">MQACMHACHAEPQSQSATESPRAIQYLHMSMATWPFGAESLQRHDVCCVCRPVGQAIPCSSNVLYCAAYLQYSTCAGLGSLRTGPPSPPWGRRRRDKGLQSLFLFHAPLIKTHLTPPSPLFPQPVRHDDFH</sequence>
<dbReference type="Proteomes" id="UP001152607">
    <property type="component" value="Unassembled WGS sequence"/>
</dbReference>
<organism evidence="1 2">
    <name type="scientific">Periconia digitata</name>
    <dbReference type="NCBI Taxonomy" id="1303443"/>
    <lineage>
        <taxon>Eukaryota</taxon>
        <taxon>Fungi</taxon>
        <taxon>Dikarya</taxon>
        <taxon>Ascomycota</taxon>
        <taxon>Pezizomycotina</taxon>
        <taxon>Dothideomycetes</taxon>
        <taxon>Pleosporomycetidae</taxon>
        <taxon>Pleosporales</taxon>
        <taxon>Massarineae</taxon>
        <taxon>Periconiaceae</taxon>
        <taxon>Periconia</taxon>
    </lineage>
</organism>
<evidence type="ECO:0000313" key="2">
    <source>
        <dbReference type="Proteomes" id="UP001152607"/>
    </source>
</evidence>
<protein>
    <submittedName>
        <fullName evidence="1">Uncharacterized protein</fullName>
    </submittedName>
</protein>
<dbReference type="EMBL" id="CAOQHR010000008">
    <property type="protein sequence ID" value="CAI6339036.1"/>
    <property type="molecule type" value="Genomic_DNA"/>
</dbReference>
<reference evidence="1" key="1">
    <citation type="submission" date="2023-01" db="EMBL/GenBank/DDBJ databases">
        <authorList>
            <person name="Van Ghelder C."/>
            <person name="Rancurel C."/>
        </authorList>
    </citation>
    <scope>NUCLEOTIDE SEQUENCE</scope>
    <source>
        <strain evidence="1">CNCM I-4278</strain>
    </source>
</reference>
<accession>A0A9W4XV96</accession>
<comment type="caution">
    <text evidence="1">The sequence shown here is derived from an EMBL/GenBank/DDBJ whole genome shotgun (WGS) entry which is preliminary data.</text>
</comment>
<dbReference type="AlphaFoldDB" id="A0A9W4XV96"/>
<keyword evidence="2" id="KW-1185">Reference proteome</keyword>
<proteinExistence type="predicted"/>
<evidence type="ECO:0000313" key="1">
    <source>
        <dbReference type="EMBL" id="CAI6339036.1"/>
    </source>
</evidence>
<name>A0A9W4XV96_9PLEO</name>
<gene>
    <name evidence="1" type="ORF">PDIGIT_LOCUS12175</name>
</gene>